<evidence type="ECO:0000256" key="2">
    <source>
        <dbReference type="ARBA" id="ARBA00022741"/>
    </source>
</evidence>
<accession>A0A395LUY0</accession>
<sequence length="395" mass="45668">MVILCLASYEKGQAFLREAARQGCHVYLLTSKSLEHVDWGREHLKDIFYIPDVNKEWNRHDVLMGVSYLARTLEIDKIVALDDYDVEMAAMLREHLRLPGMGESAARYVRDKLAMRVKAQSDGIPVPDFVHVLNYERMRQFMRRVPPPWIVKPRFAASALGIKQAHSEDELWQIVEQLGDRQSFYVLERFVPGDVYHVDSLIHNRRVIFSIASKYGLPPMQVMHQGAVFSTRILPYDSSDAHTLLELNSQVIASMGHVLGASHTEFIKDAEGKFYFLETSARVGGAHIVELIEAAAGINLWEEWAKLEIHPDTYTLPTLRRDYSGLLISLARQQTPDLSAYQDPEIYWRLNKDYHAGLIVRSERYERITELLEQYTARFYQDFFTRYPAPEQPTH</sequence>
<evidence type="ECO:0000259" key="5">
    <source>
        <dbReference type="PROSITE" id="PS50975"/>
    </source>
</evidence>
<dbReference type="GO" id="GO:0016874">
    <property type="term" value="F:ligase activity"/>
    <property type="evidence" value="ECO:0007669"/>
    <property type="project" value="UniProtKB-KW"/>
</dbReference>
<evidence type="ECO:0000256" key="3">
    <source>
        <dbReference type="ARBA" id="ARBA00022840"/>
    </source>
</evidence>
<dbReference type="EMBL" id="PHFL01000080">
    <property type="protein sequence ID" value="RFM22727.1"/>
    <property type="molecule type" value="Genomic_DNA"/>
</dbReference>
<dbReference type="PROSITE" id="PS50975">
    <property type="entry name" value="ATP_GRASP"/>
    <property type="match status" value="1"/>
</dbReference>
<evidence type="ECO:0000313" key="7">
    <source>
        <dbReference type="Proteomes" id="UP000266389"/>
    </source>
</evidence>
<comment type="caution">
    <text evidence="6">The sequence shown here is derived from an EMBL/GenBank/DDBJ whole genome shotgun (WGS) entry which is preliminary data.</text>
</comment>
<evidence type="ECO:0000256" key="1">
    <source>
        <dbReference type="ARBA" id="ARBA00022598"/>
    </source>
</evidence>
<gene>
    <name evidence="6" type="ORF">D0433_14755</name>
</gene>
<evidence type="ECO:0000256" key="4">
    <source>
        <dbReference type="PROSITE-ProRule" id="PRU00409"/>
    </source>
</evidence>
<dbReference type="Gene3D" id="3.40.50.20">
    <property type="match status" value="1"/>
</dbReference>
<dbReference type="GO" id="GO:0005524">
    <property type="term" value="F:ATP binding"/>
    <property type="evidence" value="ECO:0007669"/>
    <property type="project" value="UniProtKB-UniRule"/>
</dbReference>
<keyword evidence="3 4" id="KW-0067">ATP-binding</keyword>
<reference evidence="6 7" key="1">
    <citation type="journal article" date="2011" name="ISME J.">
        <title>Community ecology of hot spring cyanobacterial mats: predominant populations and their functional potential.</title>
        <authorList>
            <person name="Klatt C.G."/>
            <person name="Wood J.M."/>
            <person name="Rusch D.B."/>
            <person name="Bateson M.M."/>
            <person name="Hamamura N."/>
            <person name="Heidelberg J.F."/>
            <person name="Grossman A.R."/>
            <person name="Bhaya D."/>
            <person name="Cohan F.M."/>
            <person name="Kuhl M."/>
            <person name="Bryant D.A."/>
            <person name="Ward D.M."/>
        </authorList>
    </citation>
    <scope>NUCLEOTIDE SEQUENCE [LARGE SCALE GENOMIC DNA]</scope>
    <source>
        <strain evidence="6">OS</strain>
    </source>
</reference>
<proteinExistence type="predicted"/>
<dbReference type="Gene3D" id="3.30.470.20">
    <property type="entry name" value="ATP-grasp fold, B domain"/>
    <property type="match status" value="1"/>
</dbReference>
<dbReference type="Gene3D" id="3.30.1490.20">
    <property type="entry name" value="ATP-grasp fold, A domain"/>
    <property type="match status" value="1"/>
</dbReference>
<dbReference type="InterPro" id="IPR011761">
    <property type="entry name" value="ATP-grasp"/>
</dbReference>
<dbReference type="Pfam" id="PF13535">
    <property type="entry name" value="ATP-grasp_4"/>
    <property type="match status" value="1"/>
</dbReference>
<feature type="domain" description="ATP-grasp" evidence="5">
    <location>
        <begin position="116"/>
        <end position="309"/>
    </location>
</feature>
<dbReference type="InterPro" id="IPR052032">
    <property type="entry name" value="ATP-dep_AA_Ligase"/>
</dbReference>
<dbReference type="InterPro" id="IPR013815">
    <property type="entry name" value="ATP_grasp_subdomain_1"/>
</dbReference>
<evidence type="ECO:0000313" key="6">
    <source>
        <dbReference type="EMBL" id="RFM22727.1"/>
    </source>
</evidence>
<dbReference type="PANTHER" id="PTHR43585">
    <property type="entry name" value="FUMIPYRROLE BIOSYNTHESIS PROTEIN C"/>
    <property type="match status" value="1"/>
</dbReference>
<organism evidence="6 7">
    <name type="scientific">Candidatus Thermochlorobacter aerophilus</name>
    <dbReference type="NCBI Taxonomy" id="1868324"/>
    <lineage>
        <taxon>Bacteria</taxon>
        <taxon>Pseudomonadati</taxon>
        <taxon>Chlorobiota</taxon>
        <taxon>Chlorobiia</taxon>
        <taxon>Chlorobiales</taxon>
        <taxon>Candidatus Thermochlorobacteriaceae</taxon>
        <taxon>Candidatus Thermochlorobacter</taxon>
    </lineage>
</organism>
<keyword evidence="1" id="KW-0436">Ligase</keyword>
<dbReference type="AlphaFoldDB" id="A0A395LUY0"/>
<dbReference type="PANTHER" id="PTHR43585:SF2">
    <property type="entry name" value="ATP-GRASP ENZYME FSQD"/>
    <property type="match status" value="1"/>
</dbReference>
<dbReference type="GO" id="GO:0046872">
    <property type="term" value="F:metal ion binding"/>
    <property type="evidence" value="ECO:0007669"/>
    <property type="project" value="InterPro"/>
</dbReference>
<name>A0A395LUY0_9BACT</name>
<keyword evidence="2 4" id="KW-0547">Nucleotide-binding</keyword>
<dbReference type="Proteomes" id="UP000266389">
    <property type="component" value="Unassembled WGS sequence"/>
</dbReference>
<protein>
    <submittedName>
        <fullName evidence="6">ATP-grasp domain-containing protein</fullName>
    </submittedName>
</protein>
<dbReference type="SUPFAM" id="SSF56059">
    <property type="entry name" value="Glutathione synthetase ATP-binding domain-like"/>
    <property type="match status" value="1"/>
</dbReference>